<name>A0A803N4V1_CHEQI</name>
<organism evidence="1 2">
    <name type="scientific">Chenopodium quinoa</name>
    <name type="common">Quinoa</name>
    <dbReference type="NCBI Taxonomy" id="63459"/>
    <lineage>
        <taxon>Eukaryota</taxon>
        <taxon>Viridiplantae</taxon>
        <taxon>Streptophyta</taxon>
        <taxon>Embryophyta</taxon>
        <taxon>Tracheophyta</taxon>
        <taxon>Spermatophyta</taxon>
        <taxon>Magnoliopsida</taxon>
        <taxon>eudicotyledons</taxon>
        <taxon>Gunneridae</taxon>
        <taxon>Pentapetalae</taxon>
        <taxon>Caryophyllales</taxon>
        <taxon>Chenopodiaceae</taxon>
        <taxon>Chenopodioideae</taxon>
        <taxon>Atripliceae</taxon>
        <taxon>Chenopodium</taxon>
    </lineage>
</organism>
<proteinExistence type="predicted"/>
<sequence length="108" mass="12491">MEVPTTFGGEDAAEMVTELWRNFVSGKTRSYDWRVTQLKSIVKNVKERETEIVDALRSYINKPEFESVLFEDIKIGRWNMEDAEATTARYGIQVARRLGVACLWLEVT</sequence>
<evidence type="ECO:0000313" key="1">
    <source>
        <dbReference type="EnsemblPlants" id="AUR62040468-RA:cds"/>
    </source>
</evidence>
<evidence type="ECO:0000313" key="2">
    <source>
        <dbReference type="Proteomes" id="UP000596660"/>
    </source>
</evidence>
<reference evidence="1" key="2">
    <citation type="submission" date="2021-03" db="UniProtKB">
        <authorList>
            <consortium name="EnsemblPlants"/>
        </authorList>
    </citation>
    <scope>IDENTIFICATION</scope>
</reference>
<dbReference type="InterPro" id="IPR016162">
    <property type="entry name" value="Ald_DH_N"/>
</dbReference>
<keyword evidence="2" id="KW-1185">Reference proteome</keyword>
<dbReference type="GO" id="GO:0016491">
    <property type="term" value="F:oxidoreductase activity"/>
    <property type="evidence" value="ECO:0007669"/>
    <property type="project" value="InterPro"/>
</dbReference>
<dbReference type="AlphaFoldDB" id="A0A803N4V1"/>
<dbReference type="Gramene" id="AUR62040468-RA">
    <property type="protein sequence ID" value="AUR62040468-RA:cds"/>
    <property type="gene ID" value="AUR62040468"/>
</dbReference>
<accession>A0A803N4V1</accession>
<dbReference type="EnsemblPlants" id="AUR62040468-RA">
    <property type="protein sequence ID" value="AUR62040468-RA:cds"/>
    <property type="gene ID" value="AUR62040468"/>
</dbReference>
<dbReference type="Proteomes" id="UP000596660">
    <property type="component" value="Unplaced"/>
</dbReference>
<dbReference type="Gene3D" id="3.40.605.10">
    <property type="entry name" value="Aldehyde Dehydrogenase, Chain A, domain 1"/>
    <property type="match status" value="1"/>
</dbReference>
<protein>
    <submittedName>
        <fullName evidence="1">Uncharacterized protein</fullName>
    </submittedName>
</protein>
<reference evidence="1" key="1">
    <citation type="journal article" date="2017" name="Nature">
        <title>The genome of Chenopodium quinoa.</title>
        <authorList>
            <person name="Jarvis D.E."/>
            <person name="Ho Y.S."/>
            <person name="Lightfoot D.J."/>
            <person name="Schmoeckel S.M."/>
            <person name="Li B."/>
            <person name="Borm T.J.A."/>
            <person name="Ohyanagi H."/>
            <person name="Mineta K."/>
            <person name="Michell C.T."/>
            <person name="Saber N."/>
            <person name="Kharbatia N.M."/>
            <person name="Rupper R.R."/>
            <person name="Sharp A.R."/>
            <person name="Dally N."/>
            <person name="Boughton B.A."/>
            <person name="Woo Y.H."/>
            <person name="Gao G."/>
            <person name="Schijlen E.G.W.M."/>
            <person name="Guo X."/>
            <person name="Momin A.A."/>
            <person name="Negrao S."/>
            <person name="Al-Babili S."/>
            <person name="Gehring C."/>
            <person name="Roessner U."/>
            <person name="Jung C."/>
            <person name="Murphy K."/>
            <person name="Arold S.T."/>
            <person name="Gojobori T."/>
            <person name="van der Linden C.G."/>
            <person name="van Loo E.N."/>
            <person name="Jellen E.N."/>
            <person name="Maughan P.J."/>
            <person name="Tester M."/>
        </authorList>
    </citation>
    <scope>NUCLEOTIDE SEQUENCE [LARGE SCALE GENOMIC DNA]</scope>
    <source>
        <strain evidence="1">cv. PI 614886</strain>
    </source>
</reference>